<evidence type="ECO:0000256" key="5">
    <source>
        <dbReference type="ARBA" id="ARBA00022692"/>
    </source>
</evidence>
<evidence type="ECO:0000256" key="4">
    <source>
        <dbReference type="ARBA" id="ARBA00022685"/>
    </source>
</evidence>
<protein>
    <submittedName>
        <fullName evidence="21">SOSS complex subunit B1</fullName>
    </submittedName>
</protein>
<name>F7ADV1_XENTR</name>
<evidence type="ECO:0000256" key="8">
    <source>
        <dbReference type="ARBA" id="ARBA00022737"/>
    </source>
</evidence>
<dbReference type="Xenbase" id="XB-GENE-985188">
    <property type="gene designation" value="nabp2"/>
</dbReference>
<dbReference type="InterPro" id="IPR050971">
    <property type="entry name" value="Cadherin-domain_protein"/>
</dbReference>
<feature type="signal peptide" evidence="19">
    <location>
        <begin position="1"/>
        <end position="19"/>
    </location>
</feature>
<evidence type="ECO:0000259" key="20">
    <source>
        <dbReference type="PROSITE" id="PS50268"/>
    </source>
</evidence>
<feature type="chain" id="PRO_5030169804" evidence="19">
    <location>
        <begin position="20"/>
        <end position="903"/>
    </location>
</feature>
<dbReference type="InterPro" id="IPR015919">
    <property type="entry name" value="Cadherin-like_sf"/>
</dbReference>
<dbReference type="GO" id="GO:0005886">
    <property type="term" value="C:plasma membrane"/>
    <property type="evidence" value="ECO:0007669"/>
    <property type="project" value="UniProtKB-SubCell"/>
</dbReference>
<dbReference type="FunFam" id="2.60.40.60:FF:000068">
    <property type="entry name" value="Desmoglein 1"/>
    <property type="match status" value="1"/>
</dbReference>
<keyword evidence="10 16" id="KW-0130">Cell adhesion</keyword>
<dbReference type="PRINTS" id="PR01819">
    <property type="entry name" value="DESMOGLEIN"/>
</dbReference>
<dbReference type="Pfam" id="PF00028">
    <property type="entry name" value="Cadherin"/>
    <property type="match status" value="2"/>
</dbReference>
<reference evidence="21" key="2">
    <citation type="submission" date="2011-06" db="UniProtKB">
        <authorList>
            <consortium name="Ensembl"/>
        </authorList>
    </citation>
    <scope>IDENTIFICATION</scope>
</reference>
<evidence type="ECO:0000256" key="7">
    <source>
        <dbReference type="ARBA" id="ARBA00022729"/>
    </source>
</evidence>
<keyword evidence="6" id="KW-0479">Metal-binding</keyword>
<dbReference type="PANTHER" id="PTHR24025:SF10">
    <property type="entry name" value="DESMOGLEIN-4"/>
    <property type="match status" value="1"/>
</dbReference>
<evidence type="ECO:0000256" key="11">
    <source>
        <dbReference type="ARBA" id="ARBA00022949"/>
    </source>
</evidence>
<dbReference type="InterPro" id="IPR009122">
    <property type="entry name" value="Desmosomal_cadherin"/>
</dbReference>
<keyword evidence="13 18" id="KW-0472">Membrane</keyword>
<dbReference type="PROSITE" id="PS00232">
    <property type="entry name" value="CADHERIN_1"/>
    <property type="match status" value="2"/>
</dbReference>
<dbReference type="Ensembl" id="ENSXETT00000053108">
    <property type="protein sequence ID" value="ENSXETP00000053108"/>
    <property type="gene ID" value="ENSXETG00000024652"/>
</dbReference>
<evidence type="ECO:0000256" key="2">
    <source>
        <dbReference type="ARBA" id="ARBA00004568"/>
    </source>
</evidence>
<feature type="transmembrane region" description="Helical" evidence="18">
    <location>
        <begin position="556"/>
        <end position="578"/>
    </location>
</feature>
<dbReference type="PRINTS" id="PR00205">
    <property type="entry name" value="CADHERIN"/>
</dbReference>
<feature type="domain" description="Cadherin" evidence="20">
    <location>
        <begin position="216"/>
        <end position="337"/>
    </location>
</feature>
<dbReference type="PANTHER" id="PTHR24025">
    <property type="entry name" value="DESMOGLEIN FAMILY MEMBER"/>
    <property type="match status" value="1"/>
</dbReference>
<organism evidence="21">
    <name type="scientific">Xenopus tropicalis</name>
    <name type="common">Western clawed frog</name>
    <name type="synonym">Silurana tropicalis</name>
    <dbReference type="NCBI Taxonomy" id="8364"/>
    <lineage>
        <taxon>Eukaryota</taxon>
        <taxon>Metazoa</taxon>
        <taxon>Chordata</taxon>
        <taxon>Craniata</taxon>
        <taxon>Vertebrata</taxon>
        <taxon>Euteleostomi</taxon>
        <taxon>Amphibia</taxon>
        <taxon>Batrachia</taxon>
        <taxon>Anura</taxon>
        <taxon>Pipoidea</taxon>
        <taxon>Pipidae</taxon>
        <taxon>Xenopodinae</taxon>
        <taxon>Xenopus</taxon>
        <taxon>Silurana</taxon>
    </lineage>
</organism>
<dbReference type="Gene3D" id="4.10.900.10">
    <property type="entry name" value="TCF3-CBD (Catenin binding domain)"/>
    <property type="match status" value="1"/>
</dbReference>
<keyword evidence="4" id="KW-0165">Cleavage on pair of basic residues</keyword>
<keyword evidence="7 19" id="KW-0732">Signal</keyword>
<gene>
    <name evidence="21" type="primary">nabp2</name>
</gene>
<evidence type="ECO:0000256" key="10">
    <source>
        <dbReference type="ARBA" id="ARBA00022889"/>
    </source>
</evidence>
<dbReference type="CDD" id="cd11304">
    <property type="entry name" value="Cadherin_repeat"/>
    <property type="match status" value="3"/>
</dbReference>
<dbReference type="InterPro" id="IPR002126">
    <property type="entry name" value="Cadherin-like_dom"/>
</dbReference>
<evidence type="ECO:0000256" key="12">
    <source>
        <dbReference type="ARBA" id="ARBA00022989"/>
    </source>
</evidence>
<sequence>MIIHHIIITVCVSALQVHSDKAIKKQIMYTVSGPGVDMEPYNIFLIDSKTGYLNVTGLKVDREVTPVFFLTVRAMSGGADVEKPLSLRIRVIDINDNVPVFSQSVFIGAIAELSSASKNSLVMQIVATDADEVNTLHSKIAYKIISQSPSEPLMFIMNQHTGEVFTVSSNLDREERSSYSLVVSGADMDGAAGALSGQCGASINILDVNDNFPMLEYESYSVSVEENALQQGLLFIQVFDHDEMFSDNWLAEFEIVSGNEGGWFVIETDAANNRGILHVVRELNYEALQIMNLGIVVRNRAPFHPSILSEYQPKVTNIAVQVQNVHEGYAVIPRPLVVSIPAGLTKEQMLNYILVKLQMENVDTGEIVSNAVVNEPCYVTCTTSARIEQLVFFSHHRTFLGWVICNANKKLYFDKCISDEPTRTVTTTLTVNVTTPTCPVISTQQRTICSNNPQVLLQADDGAGLSTAPFTFSIVSVSDVSAFTLTNVNGSSAVLATTNTEPRNVTVQVQVENRNGQSCSLPVSILLQICQCVDSGNTCVQSGTFQKAKSVALGPAAIGLLIMGFLALLLAPLLMLLCSCGPAAKGTFVPVADGYDGAYRPWGTEGAKPEDVVRGLESTTAPTTAEAGGFGTTRVHSRSFGTGLGTGVLVGSGAGFIGTGLGIHGFSGESNAAGSLTGAMSSQYRDGGTINTAFVENYFTEKAEAYANEDESRPANDCLLIYDNEGMGSPPGSIGCCSFIDEDLDDSYLDNLGPKFKTLAEICSGKTPEPMLRVKEPIVVTSIPTVEPNISFSLNDAVSTVRQMPPAPVTSSTYVSESLVSSSNLQPAKPIPEPGNVLVTETYTTSGPSVFNFDSLVQPNILVTERVVGPTPGMRGAFPEISDGSNVIVTERVICLRLLSLIL</sequence>
<proteinExistence type="predicted"/>
<keyword evidence="14" id="KW-0325">Glycoprotein</keyword>
<evidence type="ECO:0000256" key="1">
    <source>
        <dbReference type="ARBA" id="ARBA00004251"/>
    </source>
</evidence>
<dbReference type="FunFam" id="4.10.900.10:FF:000003">
    <property type="entry name" value="Desmoglein 1"/>
    <property type="match status" value="1"/>
</dbReference>
<dbReference type="AlphaFoldDB" id="F7ADV1"/>
<reference evidence="21" key="1">
    <citation type="journal article" date="2010" name="Science">
        <title>The genome of the Western clawed frog Xenopus tropicalis.</title>
        <authorList>
            <person name="Hellsten U."/>
            <person name="Harland R.M."/>
            <person name="Gilchrist M.J."/>
            <person name="Hendrix D."/>
            <person name="Jurka J."/>
            <person name="Kapitonov V."/>
            <person name="Ovcharenko I."/>
            <person name="Putnam N.H."/>
            <person name="Shu S."/>
            <person name="Taher L."/>
            <person name="Blitz I.L."/>
            <person name="Blumberg B."/>
            <person name="Dichmann D.S."/>
            <person name="Dubchak I."/>
            <person name="Amaya E."/>
            <person name="Detter J.C."/>
            <person name="Fletcher R."/>
            <person name="Gerhard D.S."/>
            <person name="Goodstein D."/>
            <person name="Graves T."/>
            <person name="Grigoriev I.V."/>
            <person name="Grimwood J."/>
            <person name="Kawashima T."/>
            <person name="Lindquist E."/>
            <person name="Lucas S.M."/>
            <person name="Mead P.E."/>
            <person name="Mitros T."/>
            <person name="Ogino H."/>
            <person name="Ohta Y."/>
            <person name="Poliakov A.V."/>
            <person name="Pollet N."/>
            <person name="Robert J."/>
            <person name="Salamov A."/>
            <person name="Sater A.K."/>
            <person name="Schmutz J."/>
            <person name="Terry A."/>
            <person name="Vize P.D."/>
            <person name="Warren W.C."/>
            <person name="Wells D."/>
            <person name="Wills A."/>
            <person name="Wilson R.K."/>
            <person name="Zimmerman L.B."/>
            <person name="Zorn A.M."/>
            <person name="Grainger R."/>
            <person name="Grammer T."/>
            <person name="Khokha M.K."/>
            <person name="Richardson P.M."/>
            <person name="Rokhsar D.S."/>
        </authorList>
    </citation>
    <scope>NUCLEOTIDE SEQUENCE [LARGE SCALE GENOMIC DNA]</scope>
    <source>
        <strain evidence="21">Nigerian</strain>
    </source>
</reference>
<evidence type="ECO:0000256" key="16">
    <source>
        <dbReference type="RuleBase" id="RU003318"/>
    </source>
</evidence>
<keyword evidence="12 18" id="KW-1133">Transmembrane helix</keyword>
<dbReference type="InterPro" id="IPR000233">
    <property type="entry name" value="Cadherin_Y-type_LIR"/>
</dbReference>
<evidence type="ECO:0000256" key="19">
    <source>
        <dbReference type="SAM" id="SignalP"/>
    </source>
</evidence>
<dbReference type="Pfam" id="PF01049">
    <property type="entry name" value="CADH_Y-type_LIR"/>
    <property type="match status" value="1"/>
</dbReference>
<dbReference type="GeneTree" id="ENSGT00940000161079"/>
<dbReference type="Bgee" id="ENSXETG00000024652">
    <property type="expression patterns" value="Expressed in egg cell and 14 other cell types or tissues"/>
</dbReference>
<dbReference type="SMART" id="SM00112">
    <property type="entry name" value="CA"/>
    <property type="match status" value="3"/>
</dbReference>
<evidence type="ECO:0000256" key="13">
    <source>
        <dbReference type="ARBA" id="ARBA00023136"/>
    </source>
</evidence>
<dbReference type="InterPro" id="IPR027397">
    <property type="entry name" value="Catenin-bd_sf"/>
</dbReference>
<accession>F7ADV1</accession>
<dbReference type="GO" id="GO:0005509">
    <property type="term" value="F:calcium ion binding"/>
    <property type="evidence" value="ECO:0007669"/>
    <property type="project" value="UniProtKB-UniRule"/>
</dbReference>
<evidence type="ECO:0000256" key="18">
    <source>
        <dbReference type="SAM" id="Phobius"/>
    </source>
</evidence>
<dbReference type="Gene3D" id="2.60.40.60">
    <property type="entry name" value="Cadherins"/>
    <property type="match status" value="4"/>
</dbReference>
<evidence type="ECO:0000256" key="15">
    <source>
        <dbReference type="PROSITE-ProRule" id="PRU00043"/>
    </source>
</evidence>
<keyword evidence="5 16" id="KW-0812">Transmembrane</keyword>
<feature type="domain" description="Cadherin" evidence="20">
    <location>
        <begin position="17"/>
        <end position="101"/>
    </location>
</feature>
<comment type="function">
    <text evidence="17">A component of desmosome cell-cell junctions which are required for positive regulation of cellular adhesion. Involved in the interaction of plaque proteins and intermediate filaments mediating cell-cell adhesion.</text>
</comment>
<dbReference type="PRINTS" id="PR01818">
    <property type="entry name" value="DESMOCADHERN"/>
</dbReference>
<dbReference type="FunFam" id="2.60.40.60:FF:000083">
    <property type="entry name" value="Desmoglein 1"/>
    <property type="match status" value="1"/>
</dbReference>
<dbReference type="GO" id="GO:0007156">
    <property type="term" value="P:homophilic cell adhesion via plasma membrane adhesion molecules"/>
    <property type="evidence" value="ECO:0007669"/>
    <property type="project" value="InterPro"/>
</dbReference>
<feature type="domain" description="Cadherin" evidence="20">
    <location>
        <begin position="102"/>
        <end position="215"/>
    </location>
</feature>
<dbReference type="InterPro" id="IPR020894">
    <property type="entry name" value="Cadherin_CS"/>
</dbReference>
<keyword evidence="8" id="KW-0677">Repeat</keyword>
<dbReference type="PROSITE" id="PS50268">
    <property type="entry name" value="CADHERIN_2"/>
    <property type="match status" value="3"/>
</dbReference>
<evidence type="ECO:0000256" key="6">
    <source>
        <dbReference type="ARBA" id="ARBA00022723"/>
    </source>
</evidence>
<comment type="subcellular location">
    <subcellularLocation>
        <location evidence="2">Cell junction</location>
        <location evidence="2">Desmosome</location>
    </subcellularLocation>
    <subcellularLocation>
        <location evidence="1 16">Cell membrane</location>
        <topology evidence="1 16">Single-pass type I membrane protein</topology>
    </subcellularLocation>
</comment>
<dbReference type="HOGENOM" id="CLU_102724_3_1_1"/>
<keyword evidence="3" id="KW-1003">Cell membrane</keyword>
<evidence type="ECO:0000256" key="3">
    <source>
        <dbReference type="ARBA" id="ARBA00022475"/>
    </source>
</evidence>
<evidence type="ECO:0000256" key="17">
    <source>
        <dbReference type="RuleBase" id="RU004358"/>
    </source>
</evidence>
<evidence type="ECO:0000313" key="21">
    <source>
        <dbReference type="Ensembl" id="ENSXETP00000053108"/>
    </source>
</evidence>
<keyword evidence="11" id="KW-0965">Cell junction</keyword>
<keyword evidence="9 15" id="KW-0106">Calcium</keyword>
<dbReference type="SUPFAM" id="SSF49313">
    <property type="entry name" value="Cadherin-like"/>
    <property type="match status" value="3"/>
</dbReference>
<dbReference type="FunFam" id="2.60.40.60:FF:000011">
    <property type="entry name" value="Cadherin 1"/>
    <property type="match status" value="1"/>
</dbReference>
<evidence type="ECO:0000256" key="9">
    <source>
        <dbReference type="ARBA" id="ARBA00022837"/>
    </source>
</evidence>
<dbReference type="GO" id="GO:0030057">
    <property type="term" value="C:desmosome"/>
    <property type="evidence" value="ECO:0007669"/>
    <property type="project" value="UniProtKB-SubCell"/>
</dbReference>
<evidence type="ECO:0000256" key="14">
    <source>
        <dbReference type="ARBA" id="ARBA00023180"/>
    </source>
</evidence>